<proteinExistence type="predicted"/>
<dbReference type="OrthoDB" id="768353at2759"/>
<comment type="caution">
    <text evidence="1">The sequence shown here is derived from an EMBL/GenBank/DDBJ whole genome shotgun (WGS) entry which is preliminary data.</text>
</comment>
<organism evidence="1 2">
    <name type="scientific">Solanum commersonii</name>
    <name type="common">Commerson's wild potato</name>
    <name type="synonym">Commerson's nightshade</name>
    <dbReference type="NCBI Taxonomy" id="4109"/>
    <lineage>
        <taxon>Eukaryota</taxon>
        <taxon>Viridiplantae</taxon>
        <taxon>Streptophyta</taxon>
        <taxon>Embryophyta</taxon>
        <taxon>Tracheophyta</taxon>
        <taxon>Spermatophyta</taxon>
        <taxon>Magnoliopsida</taxon>
        <taxon>eudicotyledons</taxon>
        <taxon>Gunneridae</taxon>
        <taxon>Pentapetalae</taxon>
        <taxon>asterids</taxon>
        <taxon>lamiids</taxon>
        <taxon>Solanales</taxon>
        <taxon>Solanaceae</taxon>
        <taxon>Solanoideae</taxon>
        <taxon>Solaneae</taxon>
        <taxon>Solanum</taxon>
    </lineage>
</organism>
<sequence length="140" mass="16255">MDELMRSIQDEVWRQTLESKGFMLSKTKIEYLKRKFSDSMQEAGVEVRPDTQAIPKRHSFKYLGSISMKRLASRALCDKKFHRNLKVSFIKWCLDRLCCMWQSVGQSRIPMFRRHVMEIGMLSGSGLSGAQDEGSKIEMV</sequence>
<reference evidence="1 2" key="1">
    <citation type="submission" date="2020-09" db="EMBL/GenBank/DDBJ databases">
        <title>De no assembly of potato wild relative species, Solanum commersonii.</title>
        <authorList>
            <person name="Cho K."/>
        </authorList>
    </citation>
    <scope>NUCLEOTIDE SEQUENCE [LARGE SCALE GENOMIC DNA]</scope>
    <source>
        <strain evidence="1">LZ3.2</strain>
        <tissue evidence="1">Leaf</tissue>
    </source>
</reference>
<accession>A0A9J5WMF1</accession>
<evidence type="ECO:0000313" key="1">
    <source>
        <dbReference type="EMBL" id="KAG5577097.1"/>
    </source>
</evidence>
<evidence type="ECO:0000313" key="2">
    <source>
        <dbReference type="Proteomes" id="UP000824120"/>
    </source>
</evidence>
<evidence type="ECO:0008006" key="3">
    <source>
        <dbReference type="Google" id="ProtNLM"/>
    </source>
</evidence>
<dbReference type="EMBL" id="JACXVP010000011">
    <property type="protein sequence ID" value="KAG5577097.1"/>
    <property type="molecule type" value="Genomic_DNA"/>
</dbReference>
<dbReference type="PANTHER" id="PTHR46238:SF8">
    <property type="entry name" value="ENDONUCLEASE_EXONUCLEASE_PHOSPHATASE DOMAIN-CONTAINING PROTEIN"/>
    <property type="match status" value="1"/>
</dbReference>
<gene>
    <name evidence="1" type="ORF">H5410_057231</name>
</gene>
<dbReference type="PANTHER" id="PTHR46238">
    <property type="entry name" value="REVERSE TRANSCRIPTASE DOMAIN-CONTAINING PROTEIN"/>
    <property type="match status" value="1"/>
</dbReference>
<protein>
    <recommendedName>
        <fullName evidence="3">Reverse transcriptase</fullName>
    </recommendedName>
</protein>
<keyword evidence="2" id="KW-1185">Reference proteome</keyword>
<name>A0A9J5WMF1_SOLCO</name>
<dbReference type="Proteomes" id="UP000824120">
    <property type="component" value="Chromosome 11"/>
</dbReference>
<dbReference type="AlphaFoldDB" id="A0A9J5WMF1"/>